<proteinExistence type="predicted"/>
<feature type="signal peptide" evidence="1">
    <location>
        <begin position="1"/>
        <end position="28"/>
    </location>
</feature>
<keyword evidence="3" id="KW-1185">Reference proteome</keyword>
<feature type="chain" id="PRO_5040265165" evidence="1">
    <location>
        <begin position="29"/>
        <end position="147"/>
    </location>
</feature>
<protein>
    <submittedName>
        <fullName evidence="2">Uncharacterized protein</fullName>
    </submittedName>
</protein>
<keyword evidence="1" id="KW-0732">Signal</keyword>
<accession>A0A9P6PXD9</accession>
<sequence length="147" mass="16328">MTQSTSFMFKTIAVAVVLLSLLCGSVLAHPLSPAEVEKRQDPNRCNRGNSGNFCEGVSNCPPCWIKNDGRYDCYDYTPEGKCPDWDGIWDRRASQGDKTSCWPGNQGSVRPCTKNCAPCWKNEGTYYSCFDMVGGKCPWPGMEVVHI</sequence>
<evidence type="ECO:0000313" key="2">
    <source>
        <dbReference type="EMBL" id="KAG0254114.1"/>
    </source>
</evidence>
<reference evidence="2" key="1">
    <citation type="journal article" date="2020" name="Fungal Divers.">
        <title>Resolving the Mortierellaceae phylogeny through synthesis of multi-gene phylogenetics and phylogenomics.</title>
        <authorList>
            <person name="Vandepol N."/>
            <person name="Liber J."/>
            <person name="Desiro A."/>
            <person name="Na H."/>
            <person name="Kennedy M."/>
            <person name="Barry K."/>
            <person name="Grigoriev I.V."/>
            <person name="Miller A.N."/>
            <person name="O'Donnell K."/>
            <person name="Stajich J.E."/>
            <person name="Bonito G."/>
        </authorList>
    </citation>
    <scope>NUCLEOTIDE SEQUENCE</scope>
    <source>
        <strain evidence="2">BC1065</strain>
    </source>
</reference>
<gene>
    <name evidence="2" type="ORF">DFQ27_007028</name>
</gene>
<name>A0A9P6PXD9_9FUNG</name>
<dbReference type="OrthoDB" id="5276978at2759"/>
<dbReference type="EMBL" id="JAAAJB010000537">
    <property type="protein sequence ID" value="KAG0254114.1"/>
    <property type="molecule type" value="Genomic_DNA"/>
</dbReference>
<comment type="caution">
    <text evidence="2">The sequence shown here is derived from an EMBL/GenBank/DDBJ whole genome shotgun (WGS) entry which is preliminary data.</text>
</comment>
<dbReference type="Proteomes" id="UP000807716">
    <property type="component" value="Unassembled WGS sequence"/>
</dbReference>
<organism evidence="2 3">
    <name type="scientific">Actinomortierella ambigua</name>
    <dbReference type="NCBI Taxonomy" id="1343610"/>
    <lineage>
        <taxon>Eukaryota</taxon>
        <taxon>Fungi</taxon>
        <taxon>Fungi incertae sedis</taxon>
        <taxon>Mucoromycota</taxon>
        <taxon>Mortierellomycotina</taxon>
        <taxon>Mortierellomycetes</taxon>
        <taxon>Mortierellales</taxon>
        <taxon>Mortierellaceae</taxon>
        <taxon>Actinomortierella</taxon>
    </lineage>
</organism>
<evidence type="ECO:0000313" key="3">
    <source>
        <dbReference type="Proteomes" id="UP000807716"/>
    </source>
</evidence>
<evidence type="ECO:0000256" key="1">
    <source>
        <dbReference type="SAM" id="SignalP"/>
    </source>
</evidence>
<dbReference type="AlphaFoldDB" id="A0A9P6PXD9"/>